<dbReference type="SUPFAM" id="SSF56112">
    <property type="entry name" value="Protein kinase-like (PK-like)"/>
    <property type="match status" value="1"/>
</dbReference>
<reference evidence="2 3" key="1">
    <citation type="submission" date="2021-04" db="EMBL/GenBank/DDBJ databases">
        <title>Paenibacillus sp. DLE-14 whole genome sequence.</title>
        <authorList>
            <person name="Ham Y.J."/>
        </authorList>
    </citation>
    <scope>NUCLEOTIDE SEQUENCE [LARGE SCALE GENOMIC DNA]</scope>
    <source>
        <strain evidence="2 3">DLE-14</strain>
    </source>
</reference>
<dbReference type="Pfam" id="PF00069">
    <property type="entry name" value="Pkinase"/>
    <property type="match status" value="1"/>
</dbReference>
<gene>
    <name evidence="2" type="ORF">I8J30_21455</name>
</gene>
<feature type="domain" description="Protein kinase" evidence="1">
    <location>
        <begin position="30"/>
        <end position="278"/>
    </location>
</feature>
<keyword evidence="3" id="KW-1185">Reference proteome</keyword>
<dbReference type="Gene3D" id="1.10.510.10">
    <property type="entry name" value="Transferase(Phosphotransferase) domain 1"/>
    <property type="match status" value="1"/>
</dbReference>
<dbReference type="PANTHER" id="PTHR24347">
    <property type="entry name" value="SERINE/THREONINE-PROTEIN KINASE"/>
    <property type="match status" value="1"/>
</dbReference>
<keyword evidence="2" id="KW-0418">Kinase</keyword>
<evidence type="ECO:0000259" key="1">
    <source>
        <dbReference type="PROSITE" id="PS50011"/>
    </source>
</evidence>
<keyword evidence="2" id="KW-0808">Transferase</keyword>
<evidence type="ECO:0000313" key="3">
    <source>
        <dbReference type="Proteomes" id="UP000673394"/>
    </source>
</evidence>
<dbReference type="InterPro" id="IPR000719">
    <property type="entry name" value="Prot_kinase_dom"/>
</dbReference>
<dbReference type="InterPro" id="IPR011009">
    <property type="entry name" value="Kinase-like_dom_sf"/>
</dbReference>
<dbReference type="SMART" id="SM00219">
    <property type="entry name" value="TyrKc"/>
    <property type="match status" value="1"/>
</dbReference>
<sequence length="278" mass="31984">MRMLGAWWRERWLGWLDYPLREGAVWADRYRVEELLGMGSYGQAYRCTDLRSGAVVLMKRGKPSKRSLAREMLERESEILKGLHHPQIPQWLDYAAHGREMGLVMELVEGYSLEHAVMGSEKIYSQQEALLVIRQLLHPLRHMHEAGYVHRDVRIPNVLVSGDKLVIIDVGLACRIGDESAYEKEEWGGGFADSWGAVKQRMRVPEPTSDLYGLGHLFLFLMYAGYMPHEGQEERGWEEELKLDPAVQDFVQGLLENKWQSAEACEQELEQTLKSLEG</sequence>
<dbReference type="Proteomes" id="UP000673394">
    <property type="component" value="Unassembled WGS sequence"/>
</dbReference>
<name>A0ABS5CHB9_9BACL</name>
<dbReference type="InterPro" id="IPR020635">
    <property type="entry name" value="Tyr_kinase_cat_dom"/>
</dbReference>
<dbReference type="GO" id="GO:0016301">
    <property type="term" value="F:kinase activity"/>
    <property type="evidence" value="ECO:0007669"/>
    <property type="project" value="UniProtKB-KW"/>
</dbReference>
<dbReference type="PROSITE" id="PS50011">
    <property type="entry name" value="PROTEIN_KINASE_DOM"/>
    <property type="match status" value="1"/>
</dbReference>
<organism evidence="2 3">
    <name type="scientific">Paenibacillus lignilyticus</name>
    <dbReference type="NCBI Taxonomy" id="1172615"/>
    <lineage>
        <taxon>Bacteria</taxon>
        <taxon>Bacillati</taxon>
        <taxon>Bacillota</taxon>
        <taxon>Bacilli</taxon>
        <taxon>Bacillales</taxon>
        <taxon>Paenibacillaceae</taxon>
        <taxon>Paenibacillus</taxon>
    </lineage>
</organism>
<accession>A0ABS5CHB9</accession>
<dbReference type="EMBL" id="JAGKSP010000010">
    <property type="protein sequence ID" value="MBP3965280.1"/>
    <property type="molecule type" value="Genomic_DNA"/>
</dbReference>
<protein>
    <submittedName>
        <fullName evidence="2">Protein kinase</fullName>
    </submittedName>
</protein>
<proteinExistence type="predicted"/>
<evidence type="ECO:0000313" key="2">
    <source>
        <dbReference type="EMBL" id="MBP3965280.1"/>
    </source>
</evidence>
<comment type="caution">
    <text evidence="2">The sequence shown here is derived from an EMBL/GenBank/DDBJ whole genome shotgun (WGS) entry which is preliminary data.</text>
</comment>